<sequence length="102" mass="11088">MDARGRQARGPELYPTDECALCGSARATMQHMLWGCLNQPPTTTTEEDDDPLSPSVRDAVTSVNYELQKMAAELALAAIERQRPKVRLSTTLARGPASSASR</sequence>
<evidence type="ECO:0000313" key="1">
    <source>
        <dbReference type="EMBL" id="KAH9368510.1"/>
    </source>
</evidence>
<protein>
    <submittedName>
        <fullName evidence="1">Uncharacterized protein</fullName>
    </submittedName>
</protein>
<accession>A0A9J6FQM3</accession>
<evidence type="ECO:0000313" key="2">
    <source>
        <dbReference type="Proteomes" id="UP000821853"/>
    </source>
</evidence>
<dbReference type="VEuPathDB" id="VectorBase:HLOH_056553"/>
<dbReference type="Proteomes" id="UP000821853">
    <property type="component" value="Chromosome 2"/>
</dbReference>
<proteinExistence type="predicted"/>
<comment type="caution">
    <text evidence="1">The sequence shown here is derived from an EMBL/GenBank/DDBJ whole genome shotgun (WGS) entry which is preliminary data.</text>
</comment>
<name>A0A9J6FQM3_HAELO</name>
<keyword evidence="2" id="KW-1185">Reference proteome</keyword>
<dbReference type="AlphaFoldDB" id="A0A9J6FQM3"/>
<reference evidence="1 2" key="1">
    <citation type="journal article" date="2020" name="Cell">
        <title>Large-Scale Comparative Analyses of Tick Genomes Elucidate Their Genetic Diversity and Vector Capacities.</title>
        <authorList>
            <consortium name="Tick Genome and Microbiome Consortium (TIGMIC)"/>
            <person name="Jia N."/>
            <person name="Wang J."/>
            <person name="Shi W."/>
            <person name="Du L."/>
            <person name="Sun Y."/>
            <person name="Zhan W."/>
            <person name="Jiang J.F."/>
            <person name="Wang Q."/>
            <person name="Zhang B."/>
            <person name="Ji P."/>
            <person name="Bell-Sakyi L."/>
            <person name="Cui X.M."/>
            <person name="Yuan T.T."/>
            <person name="Jiang B.G."/>
            <person name="Yang W.F."/>
            <person name="Lam T.T."/>
            <person name="Chang Q.C."/>
            <person name="Ding S.J."/>
            <person name="Wang X.J."/>
            <person name="Zhu J.G."/>
            <person name="Ruan X.D."/>
            <person name="Zhao L."/>
            <person name="Wei J.T."/>
            <person name="Ye R.Z."/>
            <person name="Que T.C."/>
            <person name="Du C.H."/>
            <person name="Zhou Y.H."/>
            <person name="Cheng J.X."/>
            <person name="Dai P.F."/>
            <person name="Guo W.B."/>
            <person name="Han X.H."/>
            <person name="Huang E.J."/>
            <person name="Li L.F."/>
            <person name="Wei W."/>
            <person name="Gao Y.C."/>
            <person name="Liu J.Z."/>
            <person name="Shao H.Z."/>
            <person name="Wang X."/>
            <person name="Wang C.C."/>
            <person name="Yang T.C."/>
            <person name="Huo Q.B."/>
            <person name="Li W."/>
            <person name="Chen H.Y."/>
            <person name="Chen S.E."/>
            <person name="Zhou L.G."/>
            <person name="Ni X.B."/>
            <person name="Tian J.H."/>
            <person name="Sheng Y."/>
            <person name="Liu T."/>
            <person name="Pan Y.S."/>
            <person name="Xia L.Y."/>
            <person name="Li J."/>
            <person name="Zhao F."/>
            <person name="Cao W.C."/>
        </authorList>
    </citation>
    <scope>NUCLEOTIDE SEQUENCE [LARGE SCALE GENOMIC DNA]</scope>
    <source>
        <strain evidence="1">HaeL-2018</strain>
    </source>
</reference>
<organism evidence="1 2">
    <name type="scientific">Haemaphysalis longicornis</name>
    <name type="common">Bush tick</name>
    <dbReference type="NCBI Taxonomy" id="44386"/>
    <lineage>
        <taxon>Eukaryota</taxon>
        <taxon>Metazoa</taxon>
        <taxon>Ecdysozoa</taxon>
        <taxon>Arthropoda</taxon>
        <taxon>Chelicerata</taxon>
        <taxon>Arachnida</taxon>
        <taxon>Acari</taxon>
        <taxon>Parasitiformes</taxon>
        <taxon>Ixodida</taxon>
        <taxon>Ixodoidea</taxon>
        <taxon>Ixodidae</taxon>
        <taxon>Haemaphysalinae</taxon>
        <taxon>Haemaphysalis</taxon>
    </lineage>
</organism>
<dbReference type="EMBL" id="JABSTR010000004">
    <property type="protein sequence ID" value="KAH9368510.1"/>
    <property type="molecule type" value="Genomic_DNA"/>
</dbReference>
<gene>
    <name evidence="1" type="ORF">HPB48_007251</name>
</gene>